<dbReference type="OrthoDB" id="9948446at2"/>
<dbReference type="EMBL" id="JFHN01000045">
    <property type="protein sequence ID" value="EXU75735.1"/>
    <property type="molecule type" value="Genomic_DNA"/>
</dbReference>
<dbReference type="PRINTS" id="PR00950">
    <property type="entry name" value="TYPE3IMSPROT"/>
</dbReference>
<dbReference type="Proteomes" id="UP000019918">
    <property type="component" value="Unassembled WGS sequence"/>
</dbReference>
<keyword evidence="3" id="KW-1006">Bacterial flagellum protein export</keyword>
<reference evidence="6 7" key="1">
    <citation type="submission" date="2014-02" db="EMBL/GenBank/DDBJ databases">
        <title>Draft genome of Erwinia mallotivora strain BT-MARDI, a papaya dieback pathogen.</title>
        <authorList>
            <person name="Redzuan R."/>
            <person name="Abu Bakar N."/>
            <person name="Badrun R."/>
            <person name="Mohd Raih M.F."/>
            <person name="Rozano L."/>
            <person name="Mat Amin N."/>
        </authorList>
    </citation>
    <scope>NUCLEOTIDE SEQUENCE [LARGE SCALE GENOMIC DNA]</scope>
    <source>
        <strain evidence="6 7">BT-MARDI</strain>
    </source>
</reference>
<evidence type="ECO:0000256" key="2">
    <source>
        <dbReference type="ARBA" id="ARBA00022795"/>
    </source>
</evidence>
<evidence type="ECO:0000256" key="5">
    <source>
        <dbReference type="SAM" id="Phobius"/>
    </source>
</evidence>
<evidence type="ECO:0000256" key="1">
    <source>
        <dbReference type="ARBA" id="ARBA00021622"/>
    </source>
</evidence>
<evidence type="ECO:0000313" key="7">
    <source>
        <dbReference type="Proteomes" id="UP000019918"/>
    </source>
</evidence>
<proteinExistence type="predicted"/>
<dbReference type="AlphaFoldDB" id="A0A014NPL1"/>
<evidence type="ECO:0000313" key="6">
    <source>
        <dbReference type="EMBL" id="EXU75735.1"/>
    </source>
</evidence>
<keyword evidence="5" id="KW-0472">Membrane</keyword>
<evidence type="ECO:0000256" key="4">
    <source>
        <dbReference type="SAM" id="MobiDB-lite"/>
    </source>
</evidence>
<keyword evidence="3" id="KW-0653">Protein transport</keyword>
<keyword evidence="5" id="KW-0812">Transmembrane</keyword>
<dbReference type="RefSeq" id="WP_034937002.1">
    <property type="nucleotide sequence ID" value="NZ_JFHN01000045.1"/>
</dbReference>
<keyword evidence="7" id="KW-1185">Reference proteome</keyword>
<dbReference type="GO" id="GO:0044781">
    <property type="term" value="P:bacterial-type flagellum organization"/>
    <property type="evidence" value="ECO:0007669"/>
    <property type="project" value="UniProtKB-KW"/>
</dbReference>
<keyword evidence="3" id="KW-0813">Transport</keyword>
<dbReference type="GO" id="GO:0005886">
    <property type="term" value="C:plasma membrane"/>
    <property type="evidence" value="ECO:0007669"/>
    <property type="project" value="TreeGrafter"/>
</dbReference>
<dbReference type="GO" id="GO:0009306">
    <property type="term" value="P:protein secretion"/>
    <property type="evidence" value="ECO:0007669"/>
    <property type="project" value="InterPro"/>
</dbReference>
<keyword evidence="5" id="KW-1133">Transmembrane helix</keyword>
<comment type="caution">
    <text evidence="6">The sequence shown here is derived from an EMBL/GenBank/DDBJ whole genome shotgun (WGS) entry which is preliminary data.</text>
</comment>
<dbReference type="STRING" id="69222.BG55_10440"/>
<sequence>MSVKGESSEKTTVSKLKKNHEQGETPRARETGLAAGLIAGLLVLTTLFPWYRNLIHSSLLAMRQLAGHINEKGTLHQFMRLNILIVLKITLSLLPVPVAARLPDLIAACWIFVARHIPPGCRKLSPLAGVGYREHRFQVLKMVFRCSVLLVVVGLTLQQQLPLLDLKDSFHGGTLTVALAQFAEIMQRFIIVIALFALSDVSFRQFLFLRQMRFSKRD</sequence>
<feature type="region of interest" description="Disordered" evidence="4">
    <location>
        <begin position="1"/>
        <end position="27"/>
    </location>
</feature>
<evidence type="ECO:0000256" key="3">
    <source>
        <dbReference type="ARBA" id="ARBA00023225"/>
    </source>
</evidence>
<gene>
    <name evidence="6" type="ORF">BG55_10440</name>
</gene>
<feature type="transmembrane region" description="Helical" evidence="5">
    <location>
        <begin position="142"/>
        <end position="161"/>
    </location>
</feature>
<dbReference type="InterPro" id="IPR006135">
    <property type="entry name" value="T3SS_substrate_exporter"/>
</dbReference>
<accession>A0A014NPL1</accession>
<name>A0A014NPL1_9GAMM</name>
<dbReference type="PANTHER" id="PTHR30531">
    <property type="entry name" value="FLAGELLAR BIOSYNTHETIC PROTEIN FLHB"/>
    <property type="match status" value="1"/>
</dbReference>
<organism evidence="6 7">
    <name type="scientific">Erwinia mallotivora</name>
    <dbReference type="NCBI Taxonomy" id="69222"/>
    <lineage>
        <taxon>Bacteria</taxon>
        <taxon>Pseudomonadati</taxon>
        <taxon>Pseudomonadota</taxon>
        <taxon>Gammaproteobacteria</taxon>
        <taxon>Enterobacterales</taxon>
        <taxon>Erwiniaceae</taxon>
        <taxon>Erwinia</taxon>
    </lineage>
</organism>
<feature type="transmembrane region" description="Helical" evidence="5">
    <location>
        <begin position="33"/>
        <end position="51"/>
    </location>
</feature>
<dbReference type="PATRIC" id="fig|69222.5.peg.2157"/>
<keyword evidence="2" id="KW-1005">Bacterial flagellum biogenesis</keyword>
<dbReference type="PANTHER" id="PTHR30531:SF12">
    <property type="entry name" value="FLAGELLAR BIOSYNTHETIC PROTEIN FLHB"/>
    <property type="match status" value="1"/>
</dbReference>
<dbReference type="Pfam" id="PF01312">
    <property type="entry name" value="Bac_export_2"/>
    <property type="match status" value="1"/>
</dbReference>
<protein>
    <recommendedName>
        <fullName evidence="1">Flagellar biosynthetic protein FlhB</fullName>
    </recommendedName>
</protein>